<proteinExistence type="predicted"/>
<name>A0A840P9Z5_9ACTN</name>
<dbReference type="GO" id="GO:1990189">
    <property type="term" value="F:protein N-terminal-serine acetyltransferase activity"/>
    <property type="evidence" value="ECO:0007669"/>
    <property type="project" value="TreeGrafter"/>
</dbReference>
<dbReference type="Proteomes" id="UP000578449">
    <property type="component" value="Unassembled WGS sequence"/>
</dbReference>
<feature type="domain" description="N-acetyltransferase" evidence="1">
    <location>
        <begin position="199"/>
        <end position="365"/>
    </location>
</feature>
<dbReference type="Pfam" id="PF13302">
    <property type="entry name" value="Acetyltransf_3"/>
    <property type="match status" value="2"/>
</dbReference>
<dbReference type="CDD" id="cd04301">
    <property type="entry name" value="NAT_SF"/>
    <property type="match status" value="1"/>
</dbReference>
<dbReference type="SUPFAM" id="SSF55729">
    <property type="entry name" value="Acyl-CoA N-acyltransferases (Nat)"/>
    <property type="match status" value="2"/>
</dbReference>
<dbReference type="EMBL" id="JACHGN010000012">
    <property type="protein sequence ID" value="MBB5135829.1"/>
    <property type="molecule type" value="Genomic_DNA"/>
</dbReference>
<dbReference type="PROSITE" id="PS51186">
    <property type="entry name" value="GNAT"/>
    <property type="match status" value="2"/>
</dbReference>
<evidence type="ECO:0000313" key="2">
    <source>
        <dbReference type="EMBL" id="MBB5135829.1"/>
    </source>
</evidence>
<keyword evidence="2" id="KW-0808">Transferase</keyword>
<dbReference type="GO" id="GO:0005737">
    <property type="term" value="C:cytoplasm"/>
    <property type="evidence" value="ECO:0007669"/>
    <property type="project" value="TreeGrafter"/>
</dbReference>
<dbReference type="GO" id="GO:0008999">
    <property type="term" value="F:protein-N-terminal-alanine acetyltransferase activity"/>
    <property type="evidence" value="ECO:0007669"/>
    <property type="project" value="TreeGrafter"/>
</dbReference>
<sequence>MFSQDVIPAGHVELRPHRDGDAAAIARACSDPLIARYIPSVPVPYTLGDARAYLETAAEGWRSGAAQFAICDPATGDWVGNIGLTAPGARAVSEVGYLVAPWARRQGVATAATRAVTEWAHRRGVGRVELLADVENLAGQRVAMGAGFHREGVRRGGGLSRDGRREDLVAFARLASDPGYPLLSFLPPLPGGELTDGVVRLTPITVEDAPEFHRMMCDPDVRRYHVPPETPPLADLTERCRWTGTWWLAGERAELAIRDAATGAFAGHIQLMQIIPPLGQAMVGYSLLAEHRGKGFTTRAVNLLVEWAFAHTSLSRIIAGTNPDNTPSQRVLERAGFTREALIRGLIPGPGGTRLDDLQWARTRR</sequence>
<evidence type="ECO:0000313" key="3">
    <source>
        <dbReference type="Proteomes" id="UP000578449"/>
    </source>
</evidence>
<dbReference type="InterPro" id="IPR051908">
    <property type="entry name" value="Ribosomal_N-acetyltransferase"/>
</dbReference>
<feature type="domain" description="N-acetyltransferase" evidence="1">
    <location>
        <begin position="12"/>
        <end position="175"/>
    </location>
</feature>
<dbReference type="Gene3D" id="3.40.630.30">
    <property type="match status" value="2"/>
</dbReference>
<dbReference type="InterPro" id="IPR000182">
    <property type="entry name" value="GNAT_dom"/>
</dbReference>
<organism evidence="2 3">
    <name type="scientific">Thermocatellispora tengchongensis</name>
    <dbReference type="NCBI Taxonomy" id="1073253"/>
    <lineage>
        <taxon>Bacteria</taxon>
        <taxon>Bacillati</taxon>
        <taxon>Actinomycetota</taxon>
        <taxon>Actinomycetes</taxon>
        <taxon>Streptosporangiales</taxon>
        <taxon>Streptosporangiaceae</taxon>
        <taxon>Thermocatellispora</taxon>
    </lineage>
</organism>
<dbReference type="AlphaFoldDB" id="A0A840P9Z5"/>
<protein>
    <submittedName>
        <fullName evidence="2">RimJ/RimL family protein N-acetyltransferase</fullName>
    </submittedName>
</protein>
<dbReference type="RefSeq" id="WP_185052755.1">
    <property type="nucleotide sequence ID" value="NZ_BAABIX010000037.1"/>
</dbReference>
<dbReference type="PANTHER" id="PTHR43441">
    <property type="entry name" value="RIBOSOMAL-PROTEIN-SERINE ACETYLTRANSFERASE"/>
    <property type="match status" value="1"/>
</dbReference>
<accession>A0A840P9Z5</accession>
<dbReference type="InterPro" id="IPR016181">
    <property type="entry name" value="Acyl_CoA_acyltransferase"/>
</dbReference>
<keyword evidence="3" id="KW-1185">Reference proteome</keyword>
<dbReference type="PANTHER" id="PTHR43441:SF10">
    <property type="entry name" value="ACETYLTRANSFERASE"/>
    <property type="match status" value="1"/>
</dbReference>
<comment type="caution">
    <text evidence="2">The sequence shown here is derived from an EMBL/GenBank/DDBJ whole genome shotgun (WGS) entry which is preliminary data.</text>
</comment>
<evidence type="ECO:0000259" key="1">
    <source>
        <dbReference type="PROSITE" id="PS51186"/>
    </source>
</evidence>
<gene>
    <name evidence="2" type="ORF">HNP84_005573</name>
</gene>
<reference evidence="2 3" key="1">
    <citation type="submission" date="2020-08" db="EMBL/GenBank/DDBJ databases">
        <title>Genomic Encyclopedia of Type Strains, Phase IV (KMG-IV): sequencing the most valuable type-strain genomes for metagenomic binning, comparative biology and taxonomic classification.</title>
        <authorList>
            <person name="Goeker M."/>
        </authorList>
    </citation>
    <scope>NUCLEOTIDE SEQUENCE [LARGE SCALE GENOMIC DNA]</scope>
    <source>
        <strain evidence="2 3">DSM 45615</strain>
    </source>
</reference>